<dbReference type="EMBL" id="JAFIMU010000017">
    <property type="protein sequence ID" value="MBN8233202.1"/>
    <property type="molecule type" value="Genomic_DNA"/>
</dbReference>
<proteinExistence type="predicted"/>
<keyword evidence="1" id="KW-1133">Transmembrane helix</keyword>
<name>A0ABS3DPF8_9BACT</name>
<sequence length="275" mass="29776">MSSLPLSDTPPENNRAAFAEVLSDDLERARALLAGVPRAPRVPSKEARRLVLAFAGPQRVVLSVSLFALLAGGLVCALFQSPRAVGDLLLDQRSFEVPGVVDSVEVGMRQRRPRPPVYCARFHSEDGALAGRSCEPGGRFQPGQRVVLDVRGGQARIRGTTLSPMGRLGGLALLFPLAGIVGLIRVVWTNHRESRAARVGIPILARVTYFGDGKPVRKKGPPPTELRWSFIARGERYEGHLSLDSASEFDFLPSRDVIVVLYDPAAPGINTVYVP</sequence>
<protein>
    <recommendedName>
        <fullName evidence="4">DUF3592 domain-containing protein</fullName>
    </recommendedName>
</protein>
<comment type="caution">
    <text evidence="2">The sequence shown here is derived from an EMBL/GenBank/DDBJ whole genome shotgun (WGS) entry which is preliminary data.</text>
</comment>
<keyword evidence="3" id="KW-1185">Reference proteome</keyword>
<accession>A0ABS3DPF8</accession>
<keyword evidence="1" id="KW-0812">Transmembrane</keyword>
<keyword evidence="1" id="KW-0472">Membrane</keyword>
<feature type="transmembrane region" description="Helical" evidence="1">
    <location>
        <begin position="168"/>
        <end position="188"/>
    </location>
</feature>
<dbReference type="Proteomes" id="UP000664052">
    <property type="component" value="Unassembled WGS sequence"/>
</dbReference>
<gene>
    <name evidence="2" type="ORF">JYK02_37380</name>
</gene>
<evidence type="ECO:0000313" key="3">
    <source>
        <dbReference type="Proteomes" id="UP000664052"/>
    </source>
</evidence>
<evidence type="ECO:0000256" key="1">
    <source>
        <dbReference type="SAM" id="Phobius"/>
    </source>
</evidence>
<reference evidence="2 3" key="1">
    <citation type="submission" date="2021-02" db="EMBL/GenBank/DDBJ databases">
        <title>De Novo genome assembly of isolated myxobacteria.</title>
        <authorList>
            <person name="Stevens D.C."/>
        </authorList>
    </citation>
    <scope>NUCLEOTIDE SEQUENCE [LARGE SCALE GENOMIC DNA]</scope>
    <source>
        <strain evidence="2 3">ATCC 29039</strain>
    </source>
</reference>
<evidence type="ECO:0008006" key="4">
    <source>
        <dbReference type="Google" id="ProtNLM"/>
    </source>
</evidence>
<dbReference type="RefSeq" id="WP_207057736.1">
    <property type="nucleotide sequence ID" value="NZ_JAFIMU010000017.1"/>
</dbReference>
<evidence type="ECO:0000313" key="2">
    <source>
        <dbReference type="EMBL" id="MBN8233202.1"/>
    </source>
</evidence>
<organism evidence="2 3">
    <name type="scientific">Corallococcus macrosporus</name>
    <dbReference type="NCBI Taxonomy" id="35"/>
    <lineage>
        <taxon>Bacteria</taxon>
        <taxon>Pseudomonadati</taxon>
        <taxon>Myxococcota</taxon>
        <taxon>Myxococcia</taxon>
        <taxon>Myxococcales</taxon>
        <taxon>Cystobacterineae</taxon>
        <taxon>Myxococcaceae</taxon>
        <taxon>Corallococcus</taxon>
    </lineage>
</organism>